<protein>
    <submittedName>
        <fullName evidence="3">Glycerophosphoryl diester phosphodiesterase</fullName>
    </submittedName>
</protein>
<dbReference type="Gene3D" id="3.20.20.190">
    <property type="entry name" value="Phosphatidylinositol (PI) phosphodiesterase"/>
    <property type="match status" value="1"/>
</dbReference>
<dbReference type="EMBL" id="JACHVP010000001">
    <property type="protein sequence ID" value="MBB2965626.1"/>
    <property type="molecule type" value="Genomic_DNA"/>
</dbReference>
<reference evidence="3 4" key="1">
    <citation type="submission" date="2020-08" db="EMBL/GenBank/DDBJ databases">
        <title>Sequencing the genomes of 1000 actinobacteria strains.</title>
        <authorList>
            <person name="Klenk H.-P."/>
        </authorList>
    </citation>
    <scope>NUCLEOTIDE SEQUENCE [LARGE SCALE GENOMIC DNA]</scope>
    <source>
        <strain evidence="3 4">DSM 20146</strain>
    </source>
</reference>
<dbReference type="Pfam" id="PF05345">
    <property type="entry name" value="He_PIG"/>
    <property type="match status" value="1"/>
</dbReference>
<dbReference type="PANTHER" id="PTHR46211:SF14">
    <property type="entry name" value="GLYCEROPHOSPHODIESTER PHOSPHODIESTERASE"/>
    <property type="match status" value="1"/>
</dbReference>
<dbReference type="GO" id="GO:0016020">
    <property type="term" value="C:membrane"/>
    <property type="evidence" value="ECO:0007669"/>
    <property type="project" value="InterPro"/>
</dbReference>
<keyword evidence="1" id="KW-0732">Signal</keyword>
<proteinExistence type="predicted"/>
<comment type="caution">
    <text evidence="3">The sequence shown here is derived from an EMBL/GenBank/DDBJ whole genome shotgun (WGS) entry which is preliminary data.</text>
</comment>
<accession>A0A7W4UU21</accession>
<dbReference type="AlphaFoldDB" id="A0A7W4UU21"/>
<dbReference type="InterPro" id="IPR015919">
    <property type="entry name" value="Cadherin-like_sf"/>
</dbReference>
<dbReference type="Proteomes" id="UP000538196">
    <property type="component" value="Unassembled WGS sequence"/>
</dbReference>
<organism evidence="3 4">
    <name type="scientific">Leifsonia aquatica</name>
    <name type="common">Corynebacterium aquaticum</name>
    <dbReference type="NCBI Taxonomy" id="144185"/>
    <lineage>
        <taxon>Bacteria</taxon>
        <taxon>Bacillati</taxon>
        <taxon>Actinomycetota</taxon>
        <taxon>Actinomycetes</taxon>
        <taxon>Micrococcales</taxon>
        <taxon>Microbacteriaceae</taxon>
        <taxon>Leifsonia</taxon>
    </lineage>
</organism>
<dbReference type="GO" id="GO:0005975">
    <property type="term" value="P:carbohydrate metabolic process"/>
    <property type="evidence" value="ECO:0007669"/>
    <property type="project" value="UniProtKB-ARBA"/>
</dbReference>
<evidence type="ECO:0000259" key="2">
    <source>
        <dbReference type="PROSITE" id="PS51704"/>
    </source>
</evidence>
<dbReference type="SUPFAM" id="SSF51695">
    <property type="entry name" value="PLC-like phosphodiesterases"/>
    <property type="match status" value="1"/>
</dbReference>
<feature type="domain" description="GP-PDE" evidence="2">
    <location>
        <begin position="540"/>
        <end position="754"/>
    </location>
</feature>
<evidence type="ECO:0000313" key="3">
    <source>
        <dbReference type="EMBL" id="MBB2965626.1"/>
    </source>
</evidence>
<gene>
    <name evidence="3" type="ORF">FHX33_000358</name>
</gene>
<dbReference type="Gene3D" id="2.60.120.560">
    <property type="entry name" value="Exo-inulinase, domain 1"/>
    <property type="match status" value="2"/>
</dbReference>
<dbReference type="PROSITE" id="PS51318">
    <property type="entry name" value="TAT"/>
    <property type="match status" value="1"/>
</dbReference>
<dbReference type="InterPro" id="IPR006311">
    <property type="entry name" value="TAT_signal"/>
</dbReference>
<evidence type="ECO:0000256" key="1">
    <source>
        <dbReference type="SAM" id="SignalP"/>
    </source>
</evidence>
<dbReference type="PROSITE" id="PS51704">
    <property type="entry name" value="GP_PDE"/>
    <property type="match status" value="1"/>
</dbReference>
<name>A0A7W4UU21_LEIAQ</name>
<dbReference type="GO" id="GO:0006629">
    <property type="term" value="P:lipid metabolic process"/>
    <property type="evidence" value="ECO:0007669"/>
    <property type="project" value="InterPro"/>
</dbReference>
<dbReference type="InterPro" id="IPR013783">
    <property type="entry name" value="Ig-like_fold"/>
</dbReference>
<dbReference type="CDD" id="cd08556">
    <property type="entry name" value="GDPD"/>
    <property type="match status" value="1"/>
</dbReference>
<dbReference type="PANTHER" id="PTHR46211">
    <property type="entry name" value="GLYCEROPHOSPHORYL DIESTER PHOSPHODIESTERASE"/>
    <property type="match status" value="1"/>
</dbReference>
<sequence length="768" mass="79766">MPLSTRANWLAGLLALTTALAAPLVTASPASAETAPPTVVPAACSAGTPVMSEDFTDGAIPDGWTTRAGTWSITDGALTGTGPSTAANPTRIITDAPHLDRYCLDLTMRFTTTASATRWAGAILDIDPTTTGGPWQHAMMRTNGTVAFGTRTPTNTGWGTDTLGTTQTPIPLNQTIHLTIRVDGTHGEIHYSPNTTDTPARIATTSTLQRTPTGTIGLLLDGTTTHYDNITLTQLPEPAACSAGTPVMSEDFTDGAIPDGWTTRAGTWSITDGTLTGTGPSTAANPTRIITDAPHLDRYCLDLTMRFTTTASATRWAGAILDIDPTTTGGPWQHAMMRTNGTVAFGTRTPTNTGWGTDTLGTTQTPIPLNQTIHLTIRVDGTHGEIHYSPNTTDTPARIATTSTLQRTPTGTIGLLLDGTTTHYDNITLTQLPESTPIALTIAGAADRTAVTDAPITAWKPSALGGAPAYTWSATGLPEGLAMNATTGSVTGTPTTAGTSTVTIVATDAEGATASATFIYTVTALACFPSDRVPAAGDTGAVVAHRGNDGDDGFGDNTLAGIANAVAHGADAFEIDIFLTNDGVPVVRHDAIGDISLAQFRARYPDLPTLEEVASWMQASHATMLLEYKASWTVDGARIVTDVLHAHGVESRTVTQAFSQPVLDAVHTVDPEMPLMLLVSGGVALDQIRTAQSRNLAGINPSTTPSAATVQAAHDAGVKVFVWTKNSAAEWATATAAGVDGIITDNTSALVSWYASYNASIGVKACRP</sequence>
<dbReference type="SUPFAM" id="SSF49313">
    <property type="entry name" value="Cadherin-like"/>
    <property type="match status" value="1"/>
</dbReference>
<feature type="signal peptide" evidence="1">
    <location>
        <begin position="1"/>
        <end position="21"/>
    </location>
</feature>
<evidence type="ECO:0000313" key="4">
    <source>
        <dbReference type="Proteomes" id="UP000538196"/>
    </source>
</evidence>
<dbReference type="InterPro" id="IPR017946">
    <property type="entry name" value="PLC-like_Pdiesterase_TIM-brl"/>
</dbReference>
<dbReference type="InterPro" id="IPR030395">
    <property type="entry name" value="GP_PDE_dom"/>
</dbReference>
<dbReference type="Pfam" id="PF03009">
    <property type="entry name" value="GDPD"/>
    <property type="match status" value="1"/>
</dbReference>
<keyword evidence="4" id="KW-1185">Reference proteome</keyword>
<dbReference type="GO" id="GO:0008081">
    <property type="term" value="F:phosphoric diester hydrolase activity"/>
    <property type="evidence" value="ECO:0007669"/>
    <property type="project" value="InterPro"/>
</dbReference>
<dbReference type="Gene3D" id="2.60.40.10">
    <property type="entry name" value="Immunoglobulins"/>
    <property type="match status" value="1"/>
</dbReference>
<feature type="chain" id="PRO_5038416918" evidence="1">
    <location>
        <begin position="22"/>
        <end position="768"/>
    </location>
</feature>
<dbReference type="GO" id="GO:0005509">
    <property type="term" value="F:calcium ion binding"/>
    <property type="evidence" value="ECO:0007669"/>
    <property type="project" value="InterPro"/>
</dbReference>
<dbReference type="RefSeq" id="WP_183428088.1">
    <property type="nucleotide sequence ID" value="NZ_JACHVP010000001.1"/>
</dbReference>